<evidence type="ECO:0000313" key="1">
    <source>
        <dbReference type="EMBL" id="KIE46725.1"/>
    </source>
</evidence>
<dbReference type="OrthoDB" id="2080403at2"/>
<keyword evidence="2" id="KW-1185">Reference proteome</keyword>
<accession>A0A0C1UH39</accession>
<dbReference type="RefSeq" id="WP_145953090.1">
    <property type="nucleotide sequence ID" value="NZ_AYSO01000016.1"/>
</dbReference>
<proteinExistence type="predicted"/>
<sequence length="226" mass="26884">MTCYFLSDASVITTTHKNIDLQVKKYVEEVIKNIQSKLPKREYPRKPLVYDIQWQDINTVKECGRRELNEWNVNNIPKGYPKLWLYAFDSIKHHVVIYGKDITQFYTKIEPQYFVPIRMEGIQKSVMDLGDRISDYDMKNATITQIKNAWKTIRCICISKGLLSINKNDIFIFCKTLFSDRSELEVIENLYNFYLNKENTKLLEGNFRKKLCDFSLSIIQRYYLEV</sequence>
<organism evidence="1 2">
    <name type="scientific">Clostridium argentinense CDC 2741</name>
    <dbReference type="NCBI Taxonomy" id="1418104"/>
    <lineage>
        <taxon>Bacteria</taxon>
        <taxon>Bacillati</taxon>
        <taxon>Bacillota</taxon>
        <taxon>Clostridia</taxon>
        <taxon>Eubacteriales</taxon>
        <taxon>Clostridiaceae</taxon>
        <taxon>Clostridium</taxon>
    </lineage>
</organism>
<gene>
    <name evidence="1" type="ORF">U732_3469</name>
</gene>
<reference evidence="1 2" key="1">
    <citation type="journal article" date="2015" name="Infect. Genet. Evol.">
        <title>Genomic sequences of six botulinum neurotoxin-producing strains representing three clostridial species illustrate the mobility and diversity of botulinum neurotoxin genes.</title>
        <authorList>
            <person name="Smith T.J."/>
            <person name="Hill K.K."/>
            <person name="Xie G."/>
            <person name="Foley B.T."/>
            <person name="Williamson C.H."/>
            <person name="Foster J.T."/>
            <person name="Johnson S.L."/>
            <person name="Chertkov O."/>
            <person name="Teshima H."/>
            <person name="Gibbons H.S."/>
            <person name="Johnsky L.A."/>
            <person name="Karavis M.A."/>
            <person name="Smith L.A."/>
        </authorList>
    </citation>
    <scope>NUCLEOTIDE SEQUENCE [LARGE SCALE GENOMIC DNA]</scope>
    <source>
        <strain evidence="1 2">CDC 2741</strain>
    </source>
</reference>
<protein>
    <submittedName>
        <fullName evidence="1">Uncharacterized protein</fullName>
    </submittedName>
</protein>
<dbReference type="AlphaFoldDB" id="A0A0C1UH39"/>
<dbReference type="EMBL" id="AYSO01000016">
    <property type="protein sequence ID" value="KIE46725.1"/>
    <property type="molecule type" value="Genomic_DNA"/>
</dbReference>
<dbReference type="Proteomes" id="UP000031366">
    <property type="component" value="Unassembled WGS sequence"/>
</dbReference>
<comment type="caution">
    <text evidence="1">The sequence shown here is derived from an EMBL/GenBank/DDBJ whole genome shotgun (WGS) entry which is preliminary data.</text>
</comment>
<evidence type="ECO:0000313" key="2">
    <source>
        <dbReference type="Proteomes" id="UP000031366"/>
    </source>
</evidence>
<name>A0A0C1UH39_9CLOT</name>